<dbReference type="AlphaFoldDB" id="A0A1K1KNR4"/>
<evidence type="ECO:0000313" key="1">
    <source>
        <dbReference type="EMBL" id="SFV40531.1"/>
    </source>
</evidence>
<organism evidence="1 2">
    <name type="scientific">Ligilactobacillus acidipiscis</name>
    <dbReference type="NCBI Taxonomy" id="89059"/>
    <lineage>
        <taxon>Bacteria</taxon>
        <taxon>Bacillati</taxon>
        <taxon>Bacillota</taxon>
        <taxon>Bacilli</taxon>
        <taxon>Lactobacillales</taxon>
        <taxon>Lactobacillaceae</taxon>
        <taxon>Ligilactobacillus</taxon>
    </lineage>
</organism>
<gene>
    <name evidence="1" type="ORF">LAC1533_1111</name>
</gene>
<proteinExistence type="predicted"/>
<protein>
    <submittedName>
        <fullName evidence="1">Uncharacterized protein</fullName>
    </submittedName>
</protein>
<evidence type="ECO:0000313" key="2">
    <source>
        <dbReference type="Proteomes" id="UP000190935"/>
    </source>
</evidence>
<dbReference type="GeneID" id="95349211"/>
<dbReference type="KEGG" id="laca:LAC1533_1111"/>
<name>A0A1K1KNR4_9LACO</name>
<reference evidence="2" key="1">
    <citation type="submission" date="2016-11" db="EMBL/GenBank/DDBJ databases">
        <authorList>
            <person name="Papadimitriou K."/>
        </authorList>
    </citation>
    <scope>NUCLEOTIDE SEQUENCE [LARGE SCALE GENOMIC DNA]</scope>
    <source>
        <strain evidence="2">ACA-DC 1533</strain>
    </source>
</reference>
<accession>A0A1K1KNR4</accession>
<dbReference type="EMBL" id="LT630287">
    <property type="protein sequence ID" value="SFV40531.1"/>
    <property type="molecule type" value="Genomic_DNA"/>
</dbReference>
<dbReference type="Proteomes" id="UP000190935">
    <property type="component" value="Chromosome I"/>
</dbReference>
<dbReference type="RefSeq" id="WP_169790223.1">
    <property type="nucleotide sequence ID" value="NZ_JBHUGU010000002.1"/>
</dbReference>
<sequence length="50" mass="5791">MSEEKVRVLNEDFYSKLVVETEEGKKIAEVTLTDITPADGYRIRLTPKYN</sequence>